<feature type="binding site" evidence="9">
    <location>
        <position position="60"/>
    </location>
    <ligand>
        <name>cob(II)alamin</name>
        <dbReference type="ChEBI" id="CHEBI:16304"/>
    </ligand>
</feature>
<keyword evidence="2 9" id="KW-0963">Cytoplasm</keyword>
<feature type="binding site" evidence="9">
    <location>
        <position position="156"/>
    </location>
    <ligand>
        <name>cob(II)alamin</name>
        <dbReference type="ChEBI" id="CHEBI:16304"/>
    </ligand>
</feature>
<dbReference type="NCBIfam" id="TIGR00276">
    <property type="entry name" value="tRNA epoxyqueuosine(34) reductase QueG"/>
    <property type="match status" value="1"/>
</dbReference>
<dbReference type="GO" id="GO:0046872">
    <property type="term" value="F:metal ion binding"/>
    <property type="evidence" value="ECO:0007669"/>
    <property type="project" value="UniProtKB-KW"/>
</dbReference>
<dbReference type="HAMAP" id="MF_00916">
    <property type="entry name" value="QueG"/>
    <property type="match status" value="1"/>
</dbReference>
<dbReference type="InterPro" id="IPR013542">
    <property type="entry name" value="QueG_DUF1730"/>
</dbReference>
<comment type="caution">
    <text evidence="9">Lacks conserved residue(s) required for the propagation of feature annotation.</text>
</comment>
<gene>
    <name evidence="9" type="primary">queG</name>
    <name evidence="11" type="ordered locus">Halhy_4134</name>
</gene>
<keyword evidence="1 9" id="KW-0004">4Fe-4S</keyword>
<dbReference type="InterPro" id="IPR004453">
    <property type="entry name" value="QueG"/>
</dbReference>
<dbReference type="Pfam" id="PF13484">
    <property type="entry name" value="Fer4_16"/>
    <property type="match status" value="1"/>
</dbReference>
<dbReference type="EMBL" id="CP002691">
    <property type="protein sequence ID" value="AEE51980.1"/>
    <property type="molecule type" value="Genomic_DNA"/>
</dbReference>
<comment type="similarity">
    <text evidence="9">Belongs to the QueG family.</text>
</comment>
<dbReference type="AlphaFoldDB" id="F4L4H9"/>
<dbReference type="Pfam" id="PF08331">
    <property type="entry name" value="QueG_DUF1730"/>
    <property type="match status" value="1"/>
</dbReference>
<keyword evidence="9" id="KW-0170">Cobalt</keyword>
<keyword evidence="12" id="KW-1185">Reference proteome</keyword>
<feature type="binding site" evidence="9">
    <location>
        <position position="186"/>
    </location>
    <ligand>
        <name>[4Fe-4S] cluster</name>
        <dbReference type="ChEBI" id="CHEBI:49883"/>
        <label>1</label>
    </ligand>
</feature>
<keyword evidence="6 9" id="KW-0560">Oxidoreductase</keyword>
<evidence type="ECO:0000256" key="1">
    <source>
        <dbReference type="ARBA" id="ARBA00022485"/>
    </source>
</evidence>
<keyword evidence="9" id="KW-0846">Cobalamin</keyword>
<accession>F4L4H9</accession>
<dbReference type="KEGG" id="hhy:Halhy_4134"/>
<dbReference type="Proteomes" id="UP000008461">
    <property type="component" value="Chromosome"/>
</dbReference>
<dbReference type="eggNOG" id="COG1600">
    <property type="taxonomic scope" value="Bacteria"/>
</dbReference>
<dbReference type="OrthoDB" id="9784571at2"/>
<feature type="domain" description="4Fe-4S ferredoxin-type" evidence="10">
    <location>
        <begin position="174"/>
        <end position="206"/>
    </location>
</feature>
<evidence type="ECO:0000313" key="12">
    <source>
        <dbReference type="Proteomes" id="UP000008461"/>
    </source>
</evidence>
<feature type="binding site" evidence="9">
    <location>
        <position position="213"/>
    </location>
    <ligand>
        <name>[4Fe-4S] cluster</name>
        <dbReference type="ChEBI" id="CHEBI:49883"/>
        <label>2</label>
    </ligand>
</feature>
<evidence type="ECO:0000256" key="9">
    <source>
        <dbReference type="HAMAP-Rule" id="MF_00916"/>
    </source>
</evidence>
<evidence type="ECO:0000256" key="7">
    <source>
        <dbReference type="ARBA" id="ARBA00023004"/>
    </source>
</evidence>
<keyword evidence="3 9" id="KW-0819">tRNA processing</keyword>
<evidence type="ECO:0000313" key="11">
    <source>
        <dbReference type="EMBL" id="AEE51980.1"/>
    </source>
</evidence>
<dbReference type="UniPathway" id="UPA00392"/>
<evidence type="ECO:0000256" key="5">
    <source>
        <dbReference type="ARBA" id="ARBA00022785"/>
    </source>
</evidence>
<feature type="binding site" evidence="9">
    <location>
        <position position="247"/>
    </location>
    <ligand>
        <name>[4Fe-4S] cluster</name>
        <dbReference type="ChEBI" id="CHEBI:49883"/>
        <label>1</label>
    </ligand>
</feature>
<dbReference type="PROSITE" id="PS00198">
    <property type="entry name" value="4FE4S_FER_1"/>
    <property type="match status" value="1"/>
</dbReference>
<evidence type="ECO:0000256" key="2">
    <source>
        <dbReference type="ARBA" id="ARBA00022490"/>
    </source>
</evidence>
<protein>
    <recommendedName>
        <fullName evidence="9">Epoxyqueuosine reductase</fullName>
        <ecNumber evidence="9">1.17.99.6</ecNumber>
    </recommendedName>
    <alternativeName>
        <fullName evidence="9">Queuosine biosynthesis protein QueG</fullName>
    </alternativeName>
</protein>
<dbReference type="STRING" id="760192.Halhy_4134"/>
<dbReference type="PROSITE" id="PS51379">
    <property type="entry name" value="4FE4S_FER_2"/>
    <property type="match status" value="1"/>
</dbReference>
<dbReference type="PANTHER" id="PTHR30002:SF4">
    <property type="entry name" value="EPOXYQUEUOSINE REDUCTASE"/>
    <property type="match status" value="1"/>
</dbReference>
<comment type="cofactor">
    <cofactor evidence="9">
        <name>[4Fe-4S] cluster</name>
        <dbReference type="ChEBI" id="CHEBI:49883"/>
    </cofactor>
    <text evidence="9">Binds 2 [4Fe-4S] clusters per monomer.</text>
</comment>
<evidence type="ECO:0000256" key="6">
    <source>
        <dbReference type="ARBA" id="ARBA00023002"/>
    </source>
</evidence>
<dbReference type="RefSeq" id="WP_013766518.1">
    <property type="nucleotide sequence ID" value="NC_015510.1"/>
</dbReference>
<keyword evidence="8 9" id="KW-0411">Iron-sulfur</keyword>
<evidence type="ECO:0000259" key="10">
    <source>
        <dbReference type="PROSITE" id="PS51379"/>
    </source>
</evidence>
<keyword evidence="5 9" id="KW-0671">Queuosine biosynthesis</keyword>
<dbReference type="GO" id="GO:0031419">
    <property type="term" value="F:cobalamin binding"/>
    <property type="evidence" value="ECO:0007669"/>
    <property type="project" value="UniProtKB-KW"/>
</dbReference>
<dbReference type="InterPro" id="IPR017896">
    <property type="entry name" value="4Fe4S_Fe-S-bd"/>
</dbReference>
<keyword evidence="4 9" id="KW-0479">Metal-binding</keyword>
<feature type="active site" description="Proton donor" evidence="9">
    <location>
        <position position="132"/>
    </location>
</feature>
<reference key="2">
    <citation type="submission" date="2011-04" db="EMBL/GenBank/DDBJ databases">
        <title>Complete sequence of chromosome of Haliscomenobacter hydrossis DSM 1100.</title>
        <authorList>
            <consortium name="US DOE Joint Genome Institute (JGI-PGF)"/>
            <person name="Lucas S."/>
            <person name="Han J."/>
            <person name="Lapidus A."/>
            <person name="Bruce D."/>
            <person name="Goodwin L."/>
            <person name="Pitluck S."/>
            <person name="Peters L."/>
            <person name="Kyrpides N."/>
            <person name="Mavromatis K."/>
            <person name="Ivanova N."/>
            <person name="Ovchinnikova G."/>
            <person name="Pagani I."/>
            <person name="Daligault H."/>
            <person name="Detter J.C."/>
            <person name="Han C."/>
            <person name="Land M."/>
            <person name="Hauser L."/>
            <person name="Markowitz V."/>
            <person name="Cheng J.-F."/>
            <person name="Hugenholtz P."/>
            <person name="Woyke T."/>
            <person name="Wu D."/>
            <person name="Verbarg S."/>
            <person name="Frueling A."/>
            <person name="Brambilla E."/>
            <person name="Klenk H.-P."/>
            <person name="Eisen J.A."/>
        </authorList>
    </citation>
    <scope>NUCLEOTIDE SEQUENCE</scope>
    <source>
        <strain>DSM 1100</strain>
    </source>
</reference>
<dbReference type="InterPro" id="IPR017900">
    <property type="entry name" value="4Fe4S_Fe_S_CS"/>
</dbReference>
<dbReference type="GO" id="GO:0052693">
    <property type="term" value="F:epoxyqueuosine reductase activity"/>
    <property type="evidence" value="ECO:0007669"/>
    <property type="project" value="UniProtKB-UniRule"/>
</dbReference>
<feature type="binding site" evidence="9">
    <location>
        <position position="167"/>
    </location>
    <ligand>
        <name>cob(II)alamin</name>
        <dbReference type="ChEBI" id="CHEBI:16304"/>
    </ligand>
</feature>
<dbReference type="GO" id="GO:0005737">
    <property type="term" value="C:cytoplasm"/>
    <property type="evidence" value="ECO:0007669"/>
    <property type="project" value="UniProtKB-SubCell"/>
</dbReference>
<feature type="binding site" evidence="9">
    <location>
        <position position="240"/>
    </location>
    <ligand>
        <name>[4Fe-4S] cluster</name>
        <dbReference type="ChEBI" id="CHEBI:49883"/>
        <label>2</label>
    </ligand>
</feature>
<dbReference type="EC" id="1.17.99.6" evidence="9"/>
<feature type="binding site" evidence="9">
    <location>
        <position position="243"/>
    </location>
    <ligand>
        <name>[4Fe-4S] cluster</name>
        <dbReference type="ChEBI" id="CHEBI:49883"/>
        <label>2</label>
    </ligand>
</feature>
<dbReference type="GO" id="GO:0008616">
    <property type="term" value="P:tRNA queuosine(34) biosynthetic process"/>
    <property type="evidence" value="ECO:0007669"/>
    <property type="project" value="UniProtKB-UniRule"/>
</dbReference>
<dbReference type="GO" id="GO:0051539">
    <property type="term" value="F:4 iron, 4 sulfur cluster binding"/>
    <property type="evidence" value="ECO:0007669"/>
    <property type="project" value="UniProtKB-KW"/>
</dbReference>
<dbReference type="SUPFAM" id="SSF46548">
    <property type="entry name" value="alpha-helical ferredoxin"/>
    <property type="match status" value="1"/>
</dbReference>
<comment type="cofactor">
    <cofactor evidence="9">
        <name>cob(II)alamin</name>
        <dbReference type="ChEBI" id="CHEBI:16304"/>
    </cofactor>
</comment>
<evidence type="ECO:0000256" key="4">
    <source>
        <dbReference type="ARBA" id="ARBA00022723"/>
    </source>
</evidence>
<dbReference type="PANTHER" id="PTHR30002">
    <property type="entry name" value="EPOXYQUEUOSINE REDUCTASE"/>
    <property type="match status" value="1"/>
</dbReference>
<organism evidence="11 12">
    <name type="scientific">Haliscomenobacter hydrossis (strain ATCC 27775 / DSM 1100 / LMG 10767 / O)</name>
    <dbReference type="NCBI Taxonomy" id="760192"/>
    <lineage>
        <taxon>Bacteria</taxon>
        <taxon>Pseudomonadati</taxon>
        <taxon>Bacteroidota</taxon>
        <taxon>Saprospiria</taxon>
        <taxon>Saprospirales</taxon>
        <taxon>Haliscomenobacteraceae</taxon>
        <taxon>Haliscomenobacter</taxon>
    </lineage>
</organism>
<feature type="binding site" evidence="9">
    <location>
        <begin position="240"/>
        <end position="241"/>
    </location>
    <ligand>
        <name>cob(II)alamin</name>
        <dbReference type="ChEBI" id="CHEBI:16304"/>
    </ligand>
</feature>
<feature type="binding site" evidence="9">
    <location>
        <position position="132"/>
    </location>
    <ligand>
        <name>cob(II)alamin</name>
        <dbReference type="ChEBI" id="CHEBI:16304"/>
    </ligand>
</feature>
<feature type="binding site" evidence="9">
    <location>
        <position position="215"/>
    </location>
    <ligand>
        <name>cob(II)alamin</name>
        <dbReference type="ChEBI" id="CHEBI:16304"/>
    </ligand>
</feature>
<comment type="pathway">
    <text evidence="9">tRNA modification; tRNA-queuosine biosynthesis.</text>
</comment>
<name>F4L4H9_HALH1</name>
<comment type="subcellular location">
    <subcellularLocation>
        <location evidence="9">Cytoplasm</location>
    </subcellularLocation>
</comment>
<sequence length="310" mass="35849">MQTAQTHTTMIRAEAQRLGFDQVGMAKAEFMEEEARHLEQWLQQGMHGQMHYMANHFDKRIDPTQLVPGAKSVISLVYNYYNPAKQEDPTAPKISQYAYGKDYHFVVKDKLKALLHFIQQEIGEVQGRCFVDSAPVLERDWAKRAGLGWIGRNTLLINPKAGSYFFLAELILDLELEYDAPMRDYCGTCRRCIDACPTEAISPEGYLVDGSKCISYLTIELREAIPDEFKGKMDNWMFGCDICQDVCPWNRFSEPHHEPAFAPHPDLLSMRKADWEEITQEVFNQVFQHSAVKRTKWDGLQRNIKFLQEE</sequence>
<feature type="binding site" evidence="9">
    <location>
        <position position="192"/>
    </location>
    <ligand>
        <name>[4Fe-4S] cluster</name>
        <dbReference type="ChEBI" id="CHEBI:49883"/>
        <label>1</label>
    </ligand>
</feature>
<evidence type="ECO:0000256" key="3">
    <source>
        <dbReference type="ARBA" id="ARBA00022694"/>
    </source>
</evidence>
<proteinExistence type="inferred from homology"/>
<reference evidence="11 12" key="1">
    <citation type="journal article" date="2011" name="Stand. Genomic Sci.">
        <title>Complete genome sequence of Haliscomenobacter hydrossis type strain (O).</title>
        <authorList>
            <consortium name="US DOE Joint Genome Institute (JGI-PGF)"/>
            <person name="Daligault H."/>
            <person name="Lapidus A."/>
            <person name="Zeytun A."/>
            <person name="Nolan M."/>
            <person name="Lucas S."/>
            <person name="Del Rio T.G."/>
            <person name="Tice H."/>
            <person name="Cheng J.F."/>
            <person name="Tapia R."/>
            <person name="Han C."/>
            <person name="Goodwin L."/>
            <person name="Pitluck S."/>
            <person name="Liolios K."/>
            <person name="Pagani I."/>
            <person name="Ivanova N."/>
            <person name="Huntemann M."/>
            <person name="Mavromatis K."/>
            <person name="Mikhailova N."/>
            <person name="Pati A."/>
            <person name="Chen A."/>
            <person name="Palaniappan K."/>
            <person name="Land M."/>
            <person name="Hauser L."/>
            <person name="Brambilla E.M."/>
            <person name="Rohde M."/>
            <person name="Verbarg S."/>
            <person name="Goker M."/>
            <person name="Bristow J."/>
            <person name="Eisen J.A."/>
            <person name="Markowitz V."/>
            <person name="Hugenholtz P."/>
            <person name="Kyrpides N.C."/>
            <person name="Klenk H.P."/>
            <person name="Woyke T."/>
        </authorList>
    </citation>
    <scope>NUCLEOTIDE SEQUENCE [LARGE SCALE GENOMIC DNA]</scope>
    <source>
        <strain evidence="12">ATCC 27775 / DSM 1100 / LMG 10767 / O</strain>
    </source>
</reference>
<evidence type="ECO:0000256" key="8">
    <source>
        <dbReference type="ARBA" id="ARBA00023014"/>
    </source>
</evidence>
<dbReference type="Gene3D" id="3.30.70.20">
    <property type="match status" value="1"/>
</dbReference>
<dbReference type="HOGENOM" id="CLU_030790_0_0_10"/>
<comment type="subunit">
    <text evidence="9">Monomer.</text>
</comment>
<feature type="binding site" evidence="9">
    <location>
        <position position="196"/>
    </location>
    <ligand>
        <name>[4Fe-4S] cluster</name>
        <dbReference type="ChEBI" id="CHEBI:49883"/>
        <label>2</label>
    </ligand>
</feature>
<feature type="binding site" evidence="9">
    <location>
        <position position="189"/>
    </location>
    <ligand>
        <name>[4Fe-4S] cluster</name>
        <dbReference type="ChEBI" id="CHEBI:49883"/>
        <label>1</label>
    </ligand>
</feature>
<comment type="function">
    <text evidence="9">Catalyzes the conversion of epoxyqueuosine (oQ) to queuosine (Q), which is a hypermodified base found in the wobble positions of tRNA(Asp), tRNA(Asn), tRNA(His) and tRNA(Tyr).</text>
</comment>
<keyword evidence="7 9" id="KW-0408">Iron</keyword>
<feature type="binding site" evidence="9">
    <location>
        <position position="153"/>
    </location>
    <ligand>
        <name>cob(II)alamin</name>
        <dbReference type="ChEBI" id="CHEBI:16304"/>
    </ligand>
</feature>
<comment type="catalytic activity">
    <reaction evidence="9">
        <text>epoxyqueuosine(34) in tRNA + AH2 = queuosine(34) in tRNA + A + H2O</text>
        <dbReference type="Rhea" id="RHEA:32159"/>
        <dbReference type="Rhea" id="RHEA-COMP:18571"/>
        <dbReference type="Rhea" id="RHEA-COMP:18582"/>
        <dbReference type="ChEBI" id="CHEBI:13193"/>
        <dbReference type="ChEBI" id="CHEBI:15377"/>
        <dbReference type="ChEBI" id="CHEBI:17499"/>
        <dbReference type="ChEBI" id="CHEBI:194431"/>
        <dbReference type="ChEBI" id="CHEBI:194443"/>
        <dbReference type="EC" id="1.17.99.6"/>
    </reaction>
</comment>